<dbReference type="eggNOG" id="COG0589">
    <property type="taxonomic scope" value="Bacteria"/>
</dbReference>
<evidence type="ECO:0000256" key="1">
    <source>
        <dbReference type="ARBA" id="ARBA00008791"/>
    </source>
</evidence>
<sequence length="270" mass="28531">MDYANILVSADLGEAALDRMRLAAGLARRFAATLTGAAAHPVPAPLLVRDVYDAVAQEQRNTAQVQTILEQAQALFRRAGTEGIGTDWRAGFADAVTHVIETARAADLVVLSRRGPGDADPGPLGVPPGPVLMEAGRPVLVVPPGLASLTGSRIVVAWRDGPAARRAVSAALPFLRAADRVHVATVGADAQPDGADDVAGHLARHGAHVAVHHLQTEEDAGSEILRFALRQDADLIVTGAYGHSRLREWMFGGVTRDLLERSPRCCLMSH</sequence>
<gene>
    <name evidence="3" type="ORF">MOC_4576</name>
</gene>
<proteinExistence type="inferred from homology"/>
<comment type="similarity">
    <text evidence="1">Belongs to the universal stress protein A family.</text>
</comment>
<feature type="domain" description="UspA" evidence="2">
    <location>
        <begin position="167"/>
        <end position="264"/>
    </location>
</feature>
<dbReference type="CDD" id="cd00293">
    <property type="entry name" value="USP-like"/>
    <property type="match status" value="1"/>
</dbReference>
<protein>
    <submittedName>
        <fullName evidence="3">UspA domain-containing protein</fullName>
    </submittedName>
</protein>
<dbReference type="STRING" id="693986.MOC_4576"/>
<evidence type="ECO:0000313" key="4">
    <source>
        <dbReference type="Proteomes" id="UP000029492"/>
    </source>
</evidence>
<dbReference type="SUPFAM" id="SSF52402">
    <property type="entry name" value="Adenine nucleotide alpha hydrolases-like"/>
    <property type="match status" value="2"/>
</dbReference>
<dbReference type="PANTHER" id="PTHR46268">
    <property type="entry name" value="STRESS RESPONSE PROTEIN NHAX"/>
    <property type="match status" value="1"/>
</dbReference>
<keyword evidence="4" id="KW-1185">Reference proteome</keyword>
<name>A0A089NWN6_9HYPH</name>
<dbReference type="EMBL" id="CP003811">
    <property type="protein sequence ID" value="AIQ92331.1"/>
    <property type="molecule type" value="Genomic_DNA"/>
</dbReference>
<dbReference type="AlphaFoldDB" id="A0A089NWN6"/>
<evidence type="ECO:0000259" key="2">
    <source>
        <dbReference type="Pfam" id="PF00582"/>
    </source>
</evidence>
<dbReference type="HOGENOM" id="CLU_049301_5_3_5"/>
<dbReference type="KEGG" id="mor:MOC_4576"/>
<reference evidence="3 4" key="1">
    <citation type="journal article" date="2014" name="PLoS ONE">
        <title>Genome Information of Methylobacterium oryzae, a Plant-Probiotic Methylotroph in the Phyllosphere.</title>
        <authorList>
            <person name="Kwak M.J."/>
            <person name="Jeong H."/>
            <person name="Madhaiyan M."/>
            <person name="Lee Y."/>
            <person name="Sa T.M."/>
            <person name="Oh T.K."/>
            <person name="Kim J.F."/>
        </authorList>
    </citation>
    <scope>NUCLEOTIDE SEQUENCE [LARGE SCALE GENOMIC DNA]</scope>
    <source>
        <strain evidence="3 4">CBMB20</strain>
    </source>
</reference>
<feature type="domain" description="UspA" evidence="2">
    <location>
        <begin position="3"/>
        <end position="143"/>
    </location>
</feature>
<organism evidence="3 4">
    <name type="scientific">Methylobacterium oryzae CBMB20</name>
    <dbReference type="NCBI Taxonomy" id="693986"/>
    <lineage>
        <taxon>Bacteria</taxon>
        <taxon>Pseudomonadati</taxon>
        <taxon>Pseudomonadota</taxon>
        <taxon>Alphaproteobacteria</taxon>
        <taxon>Hyphomicrobiales</taxon>
        <taxon>Methylobacteriaceae</taxon>
        <taxon>Methylobacterium</taxon>
    </lineage>
</organism>
<dbReference type="InterPro" id="IPR006016">
    <property type="entry name" value="UspA"/>
</dbReference>
<dbReference type="RefSeq" id="WP_043759268.1">
    <property type="nucleotide sequence ID" value="NZ_CP003811.1"/>
</dbReference>
<dbReference type="PANTHER" id="PTHR46268:SF15">
    <property type="entry name" value="UNIVERSAL STRESS PROTEIN HP_0031"/>
    <property type="match status" value="1"/>
</dbReference>
<dbReference type="Pfam" id="PF00582">
    <property type="entry name" value="Usp"/>
    <property type="match status" value="2"/>
</dbReference>
<accession>A0A089NWN6</accession>
<dbReference type="Proteomes" id="UP000029492">
    <property type="component" value="Chromosome"/>
</dbReference>
<evidence type="ECO:0000313" key="3">
    <source>
        <dbReference type="EMBL" id="AIQ92331.1"/>
    </source>
</evidence>
<dbReference type="Gene3D" id="3.40.50.12370">
    <property type="match status" value="1"/>
</dbReference>